<dbReference type="InterPro" id="IPR050807">
    <property type="entry name" value="TransReg_Diox_bact_type"/>
</dbReference>
<dbReference type="RefSeq" id="WP_090674403.1">
    <property type="nucleotide sequence ID" value="NZ_FMTT01000032.1"/>
</dbReference>
<evidence type="ECO:0000313" key="6">
    <source>
        <dbReference type="Proteomes" id="UP000198601"/>
    </source>
</evidence>
<sequence length="118" mass="13746">MSEILKLVGTRIRDIRKSRGLSQEALAEKSGFNPSYIGFVERAERNISLINLEKIAKALNVGVHQLFSYVREYEDLTENESRIKEILTILKNRDSRDLDMARNVLLEIFERYDNKSNK</sequence>
<protein>
    <submittedName>
        <fullName evidence="5">DNA-binding transcriptional regulator, XRE-family HTH domain</fullName>
    </submittedName>
</protein>
<keyword evidence="1" id="KW-0805">Transcription regulation</keyword>
<dbReference type="PANTHER" id="PTHR46797:SF23">
    <property type="entry name" value="HTH-TYPE TRANSCRIPTIONAL REGULATOR SUTR"/>
    <property type="match status" value="1"/>
</dbReference>
<dbReference type="EMBL" id="FMTT01000032">
    <property type="protein sequence ID" value="SCW71054.1"/>
    <property type="molecule type" value="Genomic_DNA"/>
</dbReference>
<dbReference type="SUPFAM" id="SSF47413">
    <property type="entry name" value="lambda repressor-like DNA-binding domains"/>
    <property type="match status" value="1"/>
</dbReference>
<keyword evidence="3" id="KW-0804">Transcription</keyword>
<dbReference type="Proteomes" id="UP000198601">
    <property type="component" value="Unassembled WGS sequence"/>
</dbReference>
<feature type="domain" description="HTH cro/C1-type" evidence="4">
    <location>
        <begin position="12"/>
        <end position="66"/>
    </location>
</feature>
<evidence type="ECO:0000256" key="3">
    <source>
        <dbReference type="ARBA" id="ARBA00023163"/>
    </source>
</evidence>
<name>A0A1G4SP81_9BACL</name>
<dbReference type="Pfam" id="PF01381">
    <property type="entry name" value="HTH_3"/>
    <property type="match status" value="1"/>
</dbReference>
<evidence type="ECO:0000256" key="2">
    <source>
        <dbReference type="ARBA" id="ARBA00023125"/>
    </source>
</evidence>
<dbReference type="GO" id="GO:0005829">
    <property type="term" value="C:cytosol"/>
    <property type="evidence" value="ECO:0007669"/>
    <property type="project" value="TreeGrafter"/>
</dbReference>
<evidence type="ECO:0000313" key="5">
    <source>
        <dbReference type="EMBL" id="SCW71054.1"/>
    </source>
</evidence>
<proteinExistence type="predicted"/>
<reference evidence="6" key="1">
    <citation type="submission" date="2016-10" db="EMBL/GenBank/DDBJ databases">
        <authorList>
            <person name="Varghese N."/>
            <person name="Submissions S."/>
        </authorList>
    </citation>
    <scope>NUCLEOTIDE SEQUENCE [LARGE SCALE GENOMIC DNA]</scope>
    <source>
        <strain evidence="6">CGMCC 1.8946</strain>
    </source>
</reference>
<dbReference type="STRING" id="624147.SAMN04487970_103244"/>
<dbReference type="SMART" id="SM00530">
    <property type="entry name" value="HTH_XRE"/>
    <property type="match status" value="1"/>
</dbReference>
<evidence type="ECO:0000259" key="4">
    <source>
        <dbReference type="PROSITE" id="PS50943"/>
    </source>
</evidence>
<dbReference type="CDD" id="cd00093">
    <property type="entry name" value="HTH_XRE"/>
    <property type="match status" value="1"/>
</dbReference>
<keyword evidence="2 5" id="KW-0238">DNA-binding</keyword>
<dbReference type="OrthoDB" id="9814553at2"/>
<dbReference type="PROSITE" id="PS50943">
    <property type="entry name" value="HTH_CROC1"/>
    <property type="match status" value="1"/>
</dbReference>
<dbReference type="PANTHER" id="PTHR46797">
    <property type="entry name" value="HTH-TYPE TRANSCRIPTIONAL REGULATOR"/>
    <property type="match status" value="1"/>
</dbReference>
<dbReference type="InterPro" id="IPR010982">
    <property type="entry name" value="Lambda_DNA-bd_dom_sf"/>
</dbReference>
<dbReference type="Gene3D" id="1.10.260.40">
    <property type="entry name" value="lambda repressor-like DNA-binding domains"/>
    <property type="match status" value="1"/>
</dbReference>
<dbReference type="GO" id="GO:0003700">
    <property type="term" value="F:DNA-binding transcription factor activity"/>
    <property type="evidence" value="ECO:0007669"/>
    <property type="project" value="TreeGrafter"/>
</dbReference>
<organism evidence="5 6">
    <name type="scientific">Paenibacillus tianmuensis</name>
    <dbReference type="NCBI Taxonomy" id="624147"/>
    <lineage>
        <taxon>Bacteria</taxon>
        <taxon>Bacillati</taxon>
        <taxon>Bacillota</taxon>
        <taxon>Bacilli</taxon>
        <taxon>Bacillales</taxon>
        <taxon>Paenibacillaceae</taxon>
        <taxon>Paenibacillus</taxon>
    </lineage>
</organism>
<dbReference type="GO" id="GO:0003677">
    <property type="term" value="F:DNA binding"/>
    <property type="evidence" value="ECO:0007669"/>
    <property type="project" value="UniProtKB-KW"/>
</dbReference>
<gene>
    <name evidence="5" type="ORF">SAMN04487970_103244</name>
</gene>
<dbReference type="AlphaFoldDB" id="A0A1G4SP81"/>
<dbReference type="InterPro" id="IPR001387">
    <property type="entry name" value="Cro/C1-type_HTH"/>
</dbReference>
<evidence type="ECO:0000256" key="1">
    <source>
        <dbReference type="ARBA" id="ARBA00023015"/>
    </source>
</evidence>
<accession>A0A1G4SP81</accession>
<keyword evidence="6" id="KW-1185">Reference proteome</keyword>